<name>A0A382I633_9ZZZZ</name>
<reference evidence="1" key="1">
    <citation type="submission" date="2018-05" db="EMBL/GenBank/DDBJ databases">
        <authorList>
            <person name="Lanie J.A."/>
            <person name="Ng W.-L."/>
            <person name="Kazmierczak K.M."/>
            <person name="Andrzejewski T.M."/>
            <person name="Davidsen T.M."/>
            <person name="Wayne K.J."/>
            <person name="Tettelin H."/>
            <person name="Glass J.I."/>
            <person name="Rusch D."/>
            <person name="Podicherti R."/>
            <person name="Tsui H.-C.T."/>
            <person name="Winkler M.E."/>
        </authorList>
    </citation>
    <scope>NUCLEOTIDE SEQUENCE</scope>
</reference>
<dbReference type="AlphaFoldDB" id="A0A382I633"/>
<organism evidence="1">
    <name type="scientific">marine metagenome</name>
    <dbReference type="NCBI Taxonomy" id="408172"/>
    <lineage>
        <taxon>unclassified sequences</taxon>
        <taxon>metagenomes</taxon>
        <taxon>ecological metagenomes</taxon>
    </lineage>
</organism>
<gene>
    <name evidence="1" type="ORF">METZ01_LOCUS247147</name>
</gene>
<evidence type="ECO:0000313" key="1">
    <source>
        <dbReference type="EMBL" id="SVB94293.1"/>
    </source>
</evidence>
<sequence length="135" mass="14831">MVGCSRNEITVANSGTNVWQKVEVSAGGHRFTIGKLEAGEFKTILFRSKQEGGGLITAEFNGEKAEQEFGYYTPNLSSNDAILLNNNAHNDIEIINMEATVNTIDEIITEKRKGKHSSAFKNLRVLGEELKAEGK</sequence>
<dbReference type="EMBL" id="UINC01065042">
    <property type="protein sequence ID" value="SVB94293.1"/>
    <property type="molecule type" value="Genomic_DNA"/>
</dbReference>
<protein>
    <submittedName>
        <fullName evidence="1">Uncharacterized protein</fullName>
    </submittedName>
</protein>
<accession>A0A382I633</accession>
<proteinExistence type="predicted"/>